<name>A0A239FEY2_9ACTN</name>
<keyword evidence="3 7" id="KW-0812">Transmembrane</keyword>
<organism evidence="9 10">
    <name type="scientific">Actinacidiphila glaucinigra</name>
    <dbReference type="NCBI Taxonomy" id="235986"/>
    <lineage>
        <taxon>Bacteria</taxon>
        <taxon>Bacillati</taxon>
        <taxon>Actinomycetota</taxon>
        <taxon>Actinomycetes</taxon>
        <taxon>Kitasatosporales</taxon>
        <taxon>Streptomycetaceae</taxon>
        <taxon>Actinacidiphila</taxon>
    </lineage>
</organism>
<dbReference type="Pfam" id="PF06271">
    <property type="entry name" value="RDD"/>
    <property type="match status" value="1"/>
</dbReference>
<dbReference type="GO" id="GO:0005886">
    <property type="term" value="C:plasma membrane"/>
    <property type="evidence" value="ECO:0007669"/>
    <property type="project" value="UniProtKB-SubCell"/>
</dbReference>
<dbReference type="Proteomes" id="UP000198280">
    <property type="component" value="Unassembled WGS sequence"/>
</dbReference>
<reference evidence="9 10" key="1">
    <citation type="submission" date="2017-06" db="EMBL/GenBank/DDBJ databases">
        <authorList>
            <person name="Kim H.J."/>
            <person name="Triplett B.A."/>
        </authorList>
    </citation>
    <scope>NUCLEOTIDE SEQUENCE [LARGE SCALE GENOMIC DNA]</scope>
    <source>
        <strain evidence="9 10">CGMCC 4.1858</strain>
    </source>
</reference>
<keyword evidence="5 7" id="KW-0472">Membrane</keyword>
<keyword evidence="2" id="KW-1003">Cell membrane</keyword>
<evidence type="ECO:0000256" key="6">
    <source>
        <dbReference type="SAM" id="MobiDB-lite"/>
    </source>
</evidence>
<dbReference type="InterPro" id="IPR010432">
    <property type="entry name" value="RDD"/>
</dbReference>
<evidence type="ECO:0000256" key="4">
    <source>
        <dbReference type="ARBA" id="ARBA00022989"/>
    </source>
</evidence>
<feature type="transmembrane region" description="Helical" evidence="7">
    <location>
        <begin position="142"/>
        <end position="166"/>
    </location>
</feature>
<evidence type="ECO:0000313" key="9">
    <source>
        <dbReference type="EMBL" id="SNS55321.1"/>
    </source>
</evidence>
<evidence type="ECO:0000256" key="5">
    <source>
        <dbReference type="ARBA" id="ARBA00023136"/>
    </source>
</evidence>
<dbReference type="EMBL" id="FZOF01000006">
    <property type="protein sequence ID" value="SNS55321.1"/>
    <property type="molecule type" value="Genomic_DNA"/>
</dbReference>
<evidence type="ECO:0000256" key="1">
    <source>
        <dbReference type="ARBA" id="ARBA00004651"/>
    </source>
</evidence>
<dbReference type="PANTHER" id="PTHR36115">
    <property type="entry name" value="PROLINE-RICH ANTIGEN HOMOLOG-RELATED"/>
    <property type="match status" value="1"/>
</dbReference>
<evidence type="ECO:0000256" key="3">
    <source>
        <dbReference type="ARBA" id="ARBA00022692"/>
    </source>
</evidence>
<evidence type="ECO:0000313" key="10">
    <source>
        <dbReference type="Proteomes" id="UP000198280"/>
    </source>
</evidence>
<feature type="transmembrane region" description="Helical" evidence="7">
    <location>
        <begin position="99"/>
        <end position="122"/>
    </location>
</feature>
<dbReference type="InterPro" id="IPR051791">
    <property type="entry name" value="Pra-immunoreactive"/>
</dbReference>
<evidence type="ECO:0000256" key="7">
    <source>
        <dbReference type="SAM" id="Phobius"/>
    </source>
</evidence>
<keyword evidence="4 7" id="KW-1133">Transmembrane helix</keyword>
<protein>
    <submittedName>
        <fullName evidence="9">Uncharacterized membrane protein YckC, RDD family</fullName>
    </submittedName>
</protein>
<comment type="subcellular location">
    <subcellularLocation>
        <location evidence="1">Cell membrane</location>
        <topology evidence="1">Multi-pass membrane protein</topology>
    </subcellularLocation>
</comment>
<keyword evidence="10" id="KW-1185">Reference proteome</keyword>
<accession>A0A239FEY2</accession>
<evidence type="ECO:0000256" key="2">
    <source>
        <dbReference type="ARBA" id="ARBA00022475"/>
    </source>
</evidence>
<dbReference type="PANTHER" id="PTHR36115:SF6">
    <property type="entry name" value="PROLINE-RICH ANTIGEN HOMOLOG"/>
    <property type="match status" value="1"/>
</dbReference>
<evidence type="ECO:0000259" key="8">
    <source>
        <dbReference type="Pfam" id="PF06271"/>
    </source>
</evidence>
<sequence length="241" mass="25293">MAVPSPIRAKEATVSYPPGPGNPYGQQPLQQPYGYPQQQPPAQPGYGYPTQPQPPYGAVPPQAQGPYGYGYPGGPASPVPGMPPFASWGARVGATLIDFLVAGLVPMILVGIGYGQFIAVVVDAARDCDTSGTYDTCPAPAMPGGALALIGLGLLLSLLGGLFLCYREGKTGQTPGKKALGISVLRELDGRPLGFGMAFVRRLCHGLDGAACYIGYLWPLWDDKKQTFADKILNTVVVKTQ</sequence>
<gene>
    <name evidence="9" type="ORF">SAMN05216252_106460</name>
</gene>
<feature type="domain" description="RDD" evidence="8">
    <location>
        <begin position="86"/>
        <end position="234"/>
    </location>
</feature>
<feature type="compositionally biased region" description="Low complexity" evidence="6">
    <location>
        <begin position="23"/>
        <end position="37"/>
    </location>
</feature>
<dbReference type="AlphaFoldDB" id="A0A239FEY2"/>
<proteinExistence type="predicted"/>
<feature type="region of interest" description="Disordered" evidence="6">
    <location>
        <begin position="1"/>
        <end position="61"/>
    </location>
</feature>